<gene>
    <name evidence="2" type="primary">ORF20362</name>
</gene>
<sequence length="55" mass="6459">YNLQTTTAQSTDHYSKKNSMEQSSLQYKVTYTQNYNKQTTLQCNVTLKYPDNSTR</sequence>
<accession>A0A0B6YBI7</accession>
<feature type="non-terminal residue" evidence="2">
    <location>
        <position position="1"/>
    </location>
</feature>
<evidence type="ECO:0000256" key="1">
    <source>
        <dbReference type="SAM" id="MobiDB-lite"/>
    </source>
</evidence>
<organism evidence="2">
    <name type="scientific">Arion vulgaris</name>
    <dbReference type="NCBI Taxonomy" id="1028688"/>
    <lineage>
        <taxon>Eukaryota</taxon>
        <taxon>Metazoa</taxon>
        <taxon>Spiralia</taxon>
        <taxon>Lophotrochozoa</taxon>
        <taxon>Mollusca</taxon>
        <taxon>Gastropoda</taxon>
        <taxon>Heterobranchia</taxon>
        <taxon>Euthyneura</taxon>
        <taxon>Panpulmonata</taxon>
        <taxon>Eupulmonata</taxon>
        <taxon>Stylommatophora</taxon>
        <taxon>Helicina</taxon>
        <taxon>Arionoidea</taxon>
        <taxon>Arionidae</taxon>
        <taxon>Arion</taxon>
    </lineage>
</organism>
<protein>
    <submittedName>
        <fullName evidence="2">Uncharacterized protein</fullName>
    </submittedName>
</protein>
<proteinExistence type="predicted"/>
<feature type="region of interest" description="Disordered" evidence="1">
    <location>
        <begin position="1"/>
        <end position="23"/>
    </location>
</feature>
<evidence type="ECO:0000313" key="2">
    <source>
        <dbReference type="EMBL" id="CEK53463.1"/>
    </source>
</evidence>
<name>A0A0B6YBI7_9EUPU</name>
<dbReference type="EMBL" id="HACG01006598">
    <property type="protein sequence ID" value="CEK53463.1"/>
    <property type="molecule type" value="Transcribed_RNA"/>
</dbReference>
<reference evidence="2" key="1">
    <citation type="submission" date="2014-12" db="EMBL/GenBank/DDBJ databases">
        <title>Insight into the proteome of Arion vulgaris.</title>
        <authorList>
            <person name="Aradska J."/>
            <person name="Bulat T."/>
            <person name="Smidak R."/>
            <person name="Sarate P."/>
            <person name="Gangsoo J."/>
            <person name="Sialana F."/>
            <person name="Bilban M."/>
            <person name="Lubec G."/>
        </authorList>
    </citation>
    <scope>NUCLEOTIDE SEQUENCE</scope>
    <source>
        <tissue evidence="2">Skin</tissue>
    </source>
</reference>
<dbReference type="AlphaFoldDB" id="A0A0B6YBI7"/>
<feature type="compositionally biased region" description="Polar residues" evidence="1">
    <location>
        <begin position="1"/>
        <end position="12"/>
    </location>
</feature>